<dbReference type="PANTHER" id="PTHR22961:SF13">
    <property type="entry name" value="TRIBBLES"/>
    <property type="match status" value="1"/>
</dbReference>
<reference evidence="3 4" key="1">
    <citation type="submission" date="2023-09" db="EMBL/GenBank/DDBJ databases">
        <title>Nesidiocoris tenuis whole genome shotgun sequence.</title>
        <authorList>
            <person name="Shibata T."/>
            <person name="Shimoda M."/>
            <person name="Kobayashi T."/>
            <person name="Uehara T."/>
        </authorList>
    </citation>
    <scope>NUCLEOTIDE SEQUENCE [LARGE SCALE GENOMIC DNA]</scope>
    <source>
        <strain evidence="3 4">Japan</strain>
    </source>
</reference>
<dbReference type="InterPro" id="IPR000719">
    <property type="entry name" value="Prot_kinase_dom"/>
</dbReference>
<evidence type="ECO:0000313" key="4">
    <source>
        <dbReference type="Proteomes" id="UP001307889"/>
    </source>
</evidence>
<dbReference type="Proteomes" id="UP001307889">
    <property type="component" value="Chromosome 1"/>
</dbReference>
<dbReference type="PROSITE" id="PS50011">
    <property type="entry name" value="PROTEIN_KINASE_DOM"/>
    <property type="match status" value="1"/>
</dbReference>
<dbReference type="SUPFAM" id="SSF56112">
    <property type="entry name" value="Protein kinase-like (PK-like)"/>
    <property type="match status" value="1"/>
</dbReference>
<dbReference type="Gene3D" id="3.30.200.20">
    <property type="entry name" value="Phosphorylase Kinase, domain 1"/>
    <property type="match status" value="1"/>
</dbReference>
<dbReference type="InterPro" id="IPR011009">
    <property type="entry name" value="Kinase-like_dom_sf"/>
</dbReference>
<evidence type="ECO:0000259" key="2">
    <source>
        <dbReference type="PROSITE" id="PS50011"/>
    </source>
</evidence>
<organism evidence="3 4">
    <name type="scientific">Nesidiocoris tenuis</name>
    <dbReference type="NCBI Taxonomy" id="355587"/>
    <lineage>
        <taxon>Eukaryota</taxon>
        <taxon>Metazoa</taxon>
        <taxon>Ecdysozoa</taxon>
        <taxon>Arthropoda</taxon>
        <taxon>Hexapoda</taxon>
        <taxon>Insecta</taxon>
        <taxon>Pterygota</taxon>
        <taxon>Neoptera</taxon>
        <taxon>Paraneoptera</taxon>
        <taxon>Hemiptera</taxon>
        <taxon>Heteroptera</taxon>
        <taxon>Panheteroptera</taxon>
        <taxon>Cimicomorpha</taxon>
        <taxon>Miridae</taxon>
        <taxon>Dicyphina</taxon>
        <taxon>Nesidiocoris</taxon>
    </lineage>
</organism>
<feature type="region of interest" description="Disordered" evidence="1">
    <location>
        <begin position="1"/>
        <end position="70"/>
    </location>
</feature>
<evidence type="ECO:0000313" key="3">
    <source>
        <dbReference type="EMBL" id="BES88744.1"/>
    </source>
</evidence>
<evidence type="ECO:0000256" key="1">
    <source>
        <dbReference type="SAM" id="MobiDB-lite"/>
    </source>
</evidence>
<accession>A0ABN7ABQ8</accession>
<dbReference type="SMART" id="SM00220">
    <property type="entry name" value="S_TKc"/>
    <property type="match status" value="1"/>
</dbReference>
<dbReference type="Pfam" id="PF00069">
    <property type="entry name" value="Pkinase"/>
    <property type="match status" value="1"/>
</dbReference>
<feature type="compositionally biased region" description="Low complexity" evidence="1">
    <location>
        <begin position="49"/>
        <end position="67"/>
    </location>
</feature>
<protein>
    <submittedName>
        <fullName evidence="3">STYKc</fullName>
    </submittedName>
</protein>
<gene>
    <name evidence="3" type="ORF">NTJ_01551</name>
</gene>
<dbReference type="InterPro" id="IPR024104">
    <property type="entry name" value="Tribbles/Ser_Thr_kinase_40"/>
</dbReference>
<proteinExistence type="predicted"/>
<dbReference type="EMBL" id="AP028909">
    <property type="protein sequence ID" value="BES88744.1"/>
    <property type="molecule type" value="Genomic_DNA"/>
</dbReference>
<sequence length="349" mass="38626">MQVVRESVTSDVDVPLKKERDECPPSPSDLGGPGPASPVDVLSSQSTSAAPRVGAAGPAAEPGATVVAKEDRSSAPAVASLLADRYVLINPTDGSSLHKCIDVVNDREYVCRVVGRDCTGLVSAHFRLDGHPRINSLHEVVLGKDLMYLVFPESFGDLHLYVRMRKRLREAEAKRLFRQVAETVKECHDQGVVLRDLKLRKFVFSNPERTELKLENLEDAVVLEDGADDVLQDKRGCPAYVSPEILRSNARYSGRAADMWSLGVILYTMLVGRYPFNDAEHTNLFVKITRGLFVVPEGLSSRAKCLIRSLLRRDPSERLTASDVLIHPWLTHEDRCFHASSSDQVVPDM</sequence>
<feature type="compositionally biased region" description="Basic and acidic residues" evidence="1">
    <location>
        <begin position="14"/>
        <end position="23"/>
    </location>
</feature>
<keyword evidence="4" id="KW-1185">Reference proteome</keyword>
<name>A0ABN7ABQ8_9HEMI</name>
<dbReference type="PANTHER" id="PTHR22961">
    <property type="entry name" value="SER/THR PROTEIN KINASE-TRB"/>
    <property type="match status" value="1"/>
</dbReference>
<dbReference type="Gene3D" id="1.10.510.10">
    <property type="entry name" value="Transferase(Phosphotransferase) domain 1"/>
    <property type="match status" value="1"/>
</dbReference>
<feature type="domain" description="Protein kinase" evidence="2">
    <location>
        <begin position="25"/>
        <end position="330"/>
    </location>
</feature>